<accession>A0A931HF44</accession>
<sequence>MAQDAAEIVTELFRQQSKGMTDLFGMLGANGQGTAGESAVHWAEIAGRLQTIWTDFQVEQIQKGSQGKPPHYADPVKWIGTMEAVMRHLPLARPDVQQGMWERSLALITAVLGQYGIEPGSAGSDGTFGLTTALSKAFAATNEEGAEAAAGTRPDPEMPLRDRRFAAPEWRAQPFFALVHQLYLLLGSEVVRMAEAVEGLEPARKAQLIFAARTMIDALSPANFPLTNPVALARAGETGGESLVRGFENFVADLRKGQLTHTDPAMFTLGENIAVTPGKVVHETPLFQVIQYTPTTDKVLKTPLVIFPPWINRFYILDLNARKSFVRWAVEQGISVFMVSWKSADASMADLAWDDYIQGQIDAIDFVRERLKVPSVHTIGYCVAGTTLAATLAVLARKGEADKVASATFFTAQVDFEDAGDLKHFVDSQQIETLGQLTPEGYLDGRYLAATFNLLRGNDLIWSYVEKNYLQGEAHPAFDLLHWNGDVTNLPARWHRDYLRDLYRDNRLVVADSLQACGVPIDLHRIATPCYIQAGREDHIAPPQSVWKLVHYLAGPATFLLAGSGHIAGVVNPPSANKYQYWTNEGAPDTLEDFVSGATEHPGSWWPHWAQWLRERDNETVAAKGKRKPGGRGDTVIEEAPGRYVMTR</sequence>
<keyword evidence="2" id="KW-0012">Acyltransferase</keyword>
<dbReference type="Gene3D" id="3.40.50.1820">
    <property type="entry name" value="alpha/beta hydrolase"/>
    <property type="match status" value="1"/>
</dbReference>
<keyword evidence="6" id="KW-1185">Reference proteome</keyword>
<evidence type="ECO:0000313" key="6">
    <source>
        <dbReference type="Proteomes" id="UP000617634"/>
    </source>
</evidence>
<evidence type="ECO:0000256" key="1">
    <source>
        <dbReference type="ARBA" id="ARBA00022679"/>
    </source>
</evidence>
<dbReference type="RefSeq" id="WP_197165303.1">
    <property type="nucleotide sequence ID" value="NZ_JADZGI010000002.1"/>
</dbReference>
<dbReference type="EMBL" id="JADZGI010000002">
    <property type="protein sequence ID" value="MBH0114201.1"/>
    <property type="molecule type" value="Genomic_DNA"/>
</dbReference>
<dbReference type="GO" id="GO:0016787">
    <property type="term" value="F:hydrolase activity"/>
    <property type="evidence" value="ECO:0007669"/>
    <property type="project" value="UniProtKB-KW"/>
</dbReference>
<keyword evidence="5" id="KW-0378">Hydrolase</keyword>
<dbReference type="InterPro" id="IPR010941">
    <property type="entry name" value="PhaC_N"/>
</dbReference>
<dbReference type="GO" id="GO:0042619">
    <property type="term" value="P:poly-hydroxybutyrate biosynthetic process"/>
    <property type="evidence" value="ECO:0007669"/>
    <property type="project" value="InterPro"/>
</dbReference>
<dbReference type="GO" id="GO:0016746">
    <property type="term" value="F:acyltransferase activity"/>
    <property type="evidence" value="ECO:0007669"/>
    <property type="project" value="UniProtKB-KW"/>
</dbReference>
<evidence type="ECO:0000313" key="5">
    <source>
        <dbReference type="EMBL" id="MBH0114201.1"/>
    </source>
</evidence>
<organism evidence="5 6">
    <name type="scientific">Novosphingobium aureum</name>
    <dbReference type="NCBI Taxonomy" id="2792964"/>
    <lineage>
        <taxon>Bacteria</taxon>
        <taxon>Pseudomonadati</taxon>
        <taxon>Pseudomonadota</taxon>
        <taxon>Alphaproteobacteria</taxon>
        <taxon>Sphingomonadales</taxon>
        <taxon>Sphingomonadaceae</taxon>
        <taxon>Novosphingobium</taxon>
    </lineage>
</organism>
<dbReference type="SUPFAM" id="SSF53474">
    <property type="entry name" value="alpha/beta-Hydrolases"/>
    <property type="match status" value="1"/>
</dbReference>
<dbReference type="PANTHER" id="PTHR36837:SF5">
    <property type="entry name" value="POLY-3-HYDROXYBUTYRATE SYNTHASE"/>
    <property type="match status" value="1"/>
</dbReference>
<dbReference type="AlphaFoldDB" id="A0A931HF44"/>
<proteinExistence type="predicted"/>
<feature type="domain" description="Poly-beta-hydroxybutyrate polymerase N-terminal" evidence="4">
    <location>
        <begin position="161"/>
        <end position="329"/>
    </location>
</feature>
<gene>
    <name evidence="5" type="ORF">I5E68_14745</name>
</gene>
<dbReference type="PANTHER" id="PTHR36837">
    <property type="entry name" value="POLY(3-HYDROXYALKANOATE) POLYMERASE SUBUNIT PHAC"/>
    <property type="match status" value="1"/>
</dbReference>
<dbReference type="InterPro" id="IPR029058">
    <property type="entry name" value="AB_hydrolase_fold"/>
</dbReference>
<name>A0A931HF44_9SPHN</name>
<dbReference type="Pfam" id="PF07167">
    <property type="entry name" value="PhaC_N"/>
    <property type="match status" value="1"/>
</dbReference>
<reference evidence="5" key="1">
    <citation type="submission" date="2020-11" db="EMBL/GenBank/DDBJ databases">
        <title>Novosphingobium aureum sp. nov., a marine bacterium isolated from sediment of a salt flat.</title>
        <authorList>
            <person name="Yoo Y."/>
            <person name="Kim J.-J."/>
        </authorList>
    </citation>
    <scope>NUCLEOTIDE SEQUENCE</scope>
    <source>
        <strain evidence="5">YJ-S2-02</strain>
    </source>
</reference>
<protein>
    <submittedName>
        <fullName evidence="5">Alpha/beta fold hydrolase</fullName>
    </submittedName>
</protein>
<evidence type="ECO:0000259" key="3">
    <source>
        <dbReference type="Pfam" id="PF00561"/>
    </source>
</evidence>
<evidence type="ECO:0000259" key="4">
    <source>
        <dbReference type="Pfam" id="PF07167"/>
    </source>
</evidence>
<comment type="caution">
    <text evidence="5">The sequence shown here is derived from an EMBL/GenBank/DDBJ whole genome shotgun (WGS) entry which is preliminary data.</text>
</comment>
<dbReference type="Pfam" id="PF00561">
    <property type="entry name" value="Abhydrolase_1"/>
    <property type="match status" value="1"/>
</dbReference>
<feature type="domain" description="AB hydrolase-1" evidence="3">
    <location>
        <begin position="333"/>
        <end position="572"/>
    </location>
</feature>
<dbReference type="InterPro" id="IPR000073">
    <property type="entry name" value="AB_hydrolase_1"/>
</dbReference>
<dbReference type="InterPro" id="IPR051321">
    <property type="entry name" value="PHA/PHB_synthase"/>
</dbReference>
<dbReference type="Proteomes" id="UP000617634">
    <property type="component" value="Unassembled WGS sequence"/>
</dbReference>
<keyword evidence="1" id="KW-0808">Transferase</keyword>
<evidence type="ECO:0000256" key="2">
    <source>
        <dbReference type="ARBA" id="ARBA00023315"/>
    </source>
</evidence>